<comment type="subcellular location">
    <subcellularLocation>
        <location evidence="1">Secreted</location>
    </subcellularLocation>
</comment>
<dbReference type="Pfam" id="PF15430">
    <property type="entry name" value="SVWC"/>
    <property type="match status" value="1"/>
</dbReference>
<dbReference type="AlphaFoldDB" id="A0A1B6K767"/>
<evidence type="ECO:0000256" key="2">
    <source>
        <dbReference type="ARBA" id="ARBA00022525"/>
    </source>
</evidence>
<gene>
    <name evidence="6" type="ORF">g.438</name>
</gene>
<feature type="domain" description="Single" evidence="5">
    <location>
        <begin position="160"/>
        <end position="224"/>
    </location>
</feature>
<feature type="compositionally biased region" description="Polar residues" evidence="3">
    <location>
        <begin position="32"/>
        <end position="51"/>
    </location>
</feature>
<evidence type="ECO:0000256" key="1">
    <source>
        <dbReference type="ARBA" id="ARBA00004613"/>
    </source>
</evidence>
<feature type="signal peptide" evidence="4">
    <location>
        <begin position="1"/>
        <end position="15"/>
    </location>
</feature>
<dbReference type="GO" id="GO:0005576">
    <property type="term" value="C:extracellular region"/>
    <property type="evidence" value="ECO:0007669"/>
    <property type="project" value="UniProtKB-SubCell"/>
</dbReference>
<feature type="compositionally biased region" description="Pro residues" evidence="3">
    <location>
        <begin position="70"/>
        <end position="85"/>
    </location>
</feature>
<proteinExistence type="predicted"/>
<reference evidence="6" key="1">
    <citation type="submission" date="2015-11" db="EMBL/GenBank/DDBJ databases">
        <title>De novo transcriptome assembly of four potential Pierce s Disease insect vectors from Arizona vineyards.</title>
        <authorList>
            <person name="Tassone E.E."/>
        </authorList>
    </citation>
    <scope>NUCLEOTIDE SEQUENCE</scope>
</reference>
<evidence type="ECO:0000256" key="4">
    <source>
        <dbReference type="SAM" id="SignalP"/>
    </source>
</evidence>
<evidence type="ECO:0000259" key="5">
    <source>
        <dbReference type="SMART" id="SM01318"/>
    </source>
</evidence>
<dbReference type="EMBL" id="GECU01000417">
    <property type="protein sequence ID" value="JAT07290.1"/>
    <property type="molecule type" value="Transcribed_RNA"/>
</dbReference>
<keyword evidence="2" id="KW-0964">Secreted</keyword>
<keyword evidence="4" id="KW-0732">Signal</keyword>
<dbReference type="InterPro" id="IPR029277">
    <property type="entry name" value="SVWC_dom"/>
</dbReference>
<evidence type="ECO:0000256" key="3">
    <source>
        <dbReference type="SAM" id="MobiDB-lite"/>
    </source>
</evidence>
<name>A0A1B6K767_9HEMI</name>
<evidence type="ECO:0000313" key="6">
    <source>
        <dbReference type="EMBL" id="JAT07290.1"/>
    </source>
</evidence>
<feature type="chain" id="PRO_5012836814" description="Single domain-containing protein" evidence="4">
    <location>
        <begin position="16"/>
        <end position="226"/>
    </location>
</feature>
<accession>A0A1B6K767</accession>
<feature type="region of interest" description="Disordered" evidence="3">
    <location>
        <begin position="28"/>
        <end position="132"/>
    </location>
</feature>
<sequence>MIVFFCVIYVAGALGHGHQFIGPSPAVKGAWGQSSPRGGSWSAPSSATNPGAYSAATKGAWGENPGNTGPYPPPWNTAYNKPPPRQGSWGSASLNGPKGTLPYQSSKGPPPRFTPASRNPGIVSAPYPPPASFQTDLNRFGGNQADLRSQKRNKVQSNKCRAGSKVYKVGEKWTPEGSCGRHSCVDGGKISVLGCPNLEGTTDCFLSAEDPRQPWPSCCPQLQCFR</sequence>
<organism evidence="6">
    <name type="scientific">Homalodisca liturata</name>
    <dbReference type="NCBI Taxonomy" id="320908"/>
    <lineage>
        <taxon>Eukaryota</taxon>
        <taxon>Metazoa</taxon>
        <taxon>Ecdysozoa</taxon>
        <taxon>Arthropoda</taxon>
        <taxon>Hexapoda</taxon>
        <taxon>Insecta</taxon>
        <taxon>Pterygota</taxon>
        <taxon>Neoptera</taxon>
        <taxon>Paraneoptera</taxon>
        <taxon>Hemiptera</taxon>
        <taxon>Auchenorrhyncha</taxon>
        <taxon>Membracoidea</taxon>
        <taxon>Cicadellidae</taxon>
        <taxon>Cicadellinae</taxon>
        <taxon>Proconiini</taxon>
        <taxon>Homalodisca</taxon>
    </lineage>
</organism>
<protein>
    <recommendedName>
        <fullName evidence="5">Single domain-containing protein</fullName>
    </recommendedName>
</protein>
<dbReference type="SMART" id="SM01318">
    <property type="entry name" value="SVWC"/>
    <property type="match status" value="1"/>
</dbReference>